<keyword evidence="6" id="KW-1185">Reference proteome</keyword>
<dbReference type="PANTHER" id="PTHR47199:SF2">
    <property type="entry name" value="PHOTOSYSTEM II STABILITY_ASSEMBLY FACTOR HCF136, CHLOROPLASTIC"/>
    <property type="match status" value="1"/>
</dbReference>
<name>A0A969WBX3_9GAMM</name>
<keyword evidence="2" id="KW-0604">Photosystem II</keyword>
<keyword evidence="1" id="KW-0602">Photosynthesis</keyword>
<dbReference type="PROSITE" id="PS51257">
    <property type="entry name" value="PROKAR_LIPOPROTEIN"/>
    <property type="match status" value="1"/>
</dbReference>
<sequence>MKRRHLRLKAGFVACAAVAAMACALPTAGAEESVSAGSAQPAKPIPALLVAHPERSVMFDVKRTGSHFVAVGAHGVILRSADGERWQQIASPVDTALTWVSFAGGSDGWAVGHDAVILHTADGGDSWSLQNFQPSLDSPIFSVVALDAKTAIAVGAFGLLKRTADGGEHWSDVEAPELTTGKYHLFAVTRLRDGKLFAVGEAGLMGVSDDTGQSWKKLDAIYDGPLFGVLPWREHGAVAYGLLGNIYMTDDVVSGPWKKLDGGPESSIFGGMTLDDGGVLLVGANGTEIHIAADGHLLDGTAHGQSDGSGTWTSVAATPSGLVLAGEPGLVDQKE</sequence>
<evidence type="ECO:0000259" key="4">
    <source>
        <dbReference type="Pfam" id="PF14870"/>
    </source>
</evidence>
<dbReference type="Pfam" id="PF14870">
    <property type="entry name" value="PSII_BNR"/>
    <property type="match status" value="1"/>
</dbReference>
<evidence type="ECO:0000256" key="2">
    <source>
        <dbReference type="ARBA" id="ARBA00023276"/>
    </source>
</evidence>
<proteinExistence type="predicted"/>
<dbReference type="InterPro" id="IPR028203">
    <property type="entry name" value="PSII_CF48-like_dom"/>
</dbReference>
<reference evidence="5" key="1">
    <citation type="submission" date="2020-03" db="EMBL/GenBank/DDBJ databases">
        <title>Solimonas marina sp. nov., isolated from deep seawater of the Pacific Ocean.</title>
        <authorList>
            <person name="Liu X."/>
            <person name="Lai Q."/>
            <person name="Sun F."/>
            <person name="Gai Y."/>
            <person name="Li G."/>
            <person name="Shao Z."/>
        </authorList>
    </citation>
    <scope>NUCLEOTIDE SEQUENCE</scope>
    <source>
        <strain evidence="5">C16B3</strain>
    </source>
</reference>
<protein>
    <recommendedName>
        <fullName evidence="4">Photosynthesis system II assembly factor Ycf48/Hcf136-like domain-containing protein</fullName>
    </recommendedName>
</protein>
<dbReference type="Proteomes" id="UP000653472">
    <property type="component" value="Unassembled WGS sequence"/>
</dbReference>
<dbReference type="SUPFAM" id="SSF50939">
    <property type="entry name" value="Sialidases"/>
    <property type="match status" value="1"/>
</dbReference>
<keyword evidence="3" id="KW-0732">Signal</keyword>
<feature type="chain" id="PRO_5037583812" description="Photosynthesis system II assembly factor Ycf48/Hcf136-like domain-containing protein" evidence="3">
    <location>
        <begin position="31"/>
        <end position="335"/>
    </location>
</feature>
<dbReference type="InterPro" id="IPR036278">
    <property type="entry name" value="Sialidase_sf"/>
</dbReference>
<dbReference type="GO" id="GO:0015979">
    <property type="term" value="P:photosynthesis"/>
    <property type="evidence" value="ECO:0007669"/>
    <property type="project" value="UniProtKB-KW"/>
</dbReference>
<evidence type="ECO:0000313" key="6">
    <source>
        <dbReference type="Proteomes" id="UP000653472"/>
    </source>
</evidence>
<evidence type="ECO:0000256" key="1">
    <source>
        <dbReference type="ARBA" id="ARBA00022531"/>
    </source>
</evidence>
<dbReference type="AlphaFoldDB" id="A0A969WBX3"/>
<dbReference type="PANTHER" id="PTHR47199">
    <property type="entry name" value="PHOTOSYSTEM II STABILITY/ASSEMBLY FACTOR HCF136, CHLOROPLASTIC"/>
    <property type="match status" value="1"/>
</dbReference>
<gene>
    <name evidence="5" type="ORF">G7Y82_19670</name>
</gene>
<dbReference type="Gene3D" id="2.130.10.10">
    <property type="entry name" value="YVTN repeat-like/Quinoprotein amine dehydrogenase"/>
    <property type="match status" value="1"/>
</dbReference>
<dbReference type="GO" id="GO:0009523">
    <property type="term" value="C:photosystem II"/>
    <property type="evidence" value="ECO:0007669"/>
    <property type="project" value="UniProtKB-KW"/>
</dbReference>
<organism evidence="5 6">
    <name type="scientific">Solimonas marina</name>
    <dbReference type="NCBI Taxonomy" id="2714601"/>
    <lineage>
        <taxon>Bacteria</taxon>
        <taxon>Pseudomonadati</taxon>
        <taxon>Pseudomonadota</taxon>
        <taxon>Gammaproteobacteria</taxon>
        <taxon>Nevskiales</taxon>
        <taxon>Nevskiaceae</taxon>
        <taxon>Solimonas</taxon>
    </lineage>
</organism>
<comment type="caution">
    <text evidence="5">The sequence shown here is derived from an EMBL/GenBank/DDBJ whole genome shotgun (WGS) entry which is preliminary data.</text>
</comment>
<evidence type="ECO:0000256" key="3">
    <source>
        <dbReference type="SAM" id="SignalP"/>
    </source>
</evidence>
<dbReference type="EMBL" id="JAAVXB010000016">
    <property type="protein sequence ID" value="NKF24536.1"/>
    <property type="molecule type" value="Genomic_DNA"/>
</dbReference>
<dbReference type="InterPro" id="IPR015943">
    <property type="entry name" value="WD40/YVTN_repeat-like_dom_sf"/>
</dbReference>
<evidence type="ECO:0000313" key="5">
    <source>
        <dbReference type="EMBL" id="NKF24536.1"/>
    </source>
</evidence>
<accession>A0A969WBX3</accession>
<dbReference type="RefSeq" id="WP_168149842.1">
    <property type="nucleotide sequence ID" value="NZ_JAAVXB010000016.1"/>
</dbReference>
<feature type="signal peptide" evidence="3">
    <location>
        <begin position="1"/>
        <end position="30"/>
    </location>
</feature>
<feature type="domain" description="Photosynthesis system II assembly factor Ycf48/Hcf136-like" evidence="4">
    <location>
        <begin position="57"/>
        <end position="171"/>
    </location>
</feature>